<evidence type="ECO:0000256" key="15">
    <source>
        <dbReference type="PROSITE-ProRule" id="PRU00023"/>
    </source>
</evidence>
<dbReference type="FunFam" id="1.25.40.20:FF:001065">
    <property type="entry name" value="Poly [ADP-ribose] polymerase"/>
    <property type="match status" value="1"/>
</dbReference>
<evidence type="ECO:0000256" key="11">
    <source>
        <dbReference type="ARBA" id="ARBA00023125"/>
    </source>
</evidence>
<dbReference type="SUPFAM" id="SSF47587">
    <property type="entry name" value="Domain of poly(ADP-ribose) polymerase"/>
    <property type="match status" value="1"/>
</dbReference>
<keyword evidence="9" id="KW-0862">Zinc</keyword>
<dbReference type="GO" id="GO:0003677">
    <property type="term" value="F:DNA binding"/>
    <property type="evidence" value="ECO:0007669"/>
    <property type="project" value="UniProtKB-KW"/>
</dbReference>
<sequence>MIRNLRSQRGKKEQSLKKDQIILCKEETEYKMYKLLEDWIVNVEKVKVTELVKFEGIKRNKQQYKCQGHKTFDCQNKWILIEGVSIINSDETIYVIDLEIYSQAIRSLISEEKAVIERNQKYYDDNDDDNEDQLPQKKSKKNIKKNEDFNASQVEDDDESNDSYSSAEEDPVPKKQRISRKKEEKDQKKGKQKSKKFREIYKNLKKVCAQFEGTEDHFIDRQSIKANNKELIRAAQTGNKKLMEDIFATKWKISSVQDSWGPELDITPDQILLKRQDKELLSYYLQNRKKVIQGHNQPCTLKEINTGYNNKYAYGVRLRKVALGRGNREGNNAFVYDLGDERMDYYYQKILEIETDPQLYELYFLYCENRSYESELIENVSKAVRCGNWRSAKFLINYSVVNNQDGYGFNYLHHDALGDNFSTYKLEQIKKISITKKTSNDFLITPIHCACINPSEQFLKYFMEQTMEFNCQDEINRKPVHYAASSQTPNCLEYLLANGVDGREGDKFQMTPVMIAAKYGRAHNIKLLLNTNLKGKNKEGNSAIHLASQNGHTECVKILIENGVLINIAGKNRMTPLHFACAYNHIELVEYLLDEGARINSKDKFGRTPLIMAARNGNLAILSKLIYYGADVTISDSSKNNAIHHAAAYGFIECIETLIEVNVDQNQFNSWKLTPLNVALAKNHFGIVKSLLKQESTDVNCIDDDGLTLIGSMVKQFNSTQEQYEFIQFLITEKKADINIQDKFGKTCIQHALLCQQSQKQVQLVKLLLENGADIHIKDKDGRTCLLHILGTQQSQIQTELVKLFLQKGANINSQEKENGQSGFSLCLKQKNYSLIQELLNITEVDVNLVNNDDKTFLHIMIENQFYYDPQAIQIFEIILNKIQSSLINSYDQDGFVPLIRLVHNFVQSISSRIQFDFDQKVEKRKKEIWDQIIKEYESKEEEFKSMMENNPSATPYNTLQNQIQQRIKTARQVYHVSRYQFEKISAQVGITQEEVEEFNRQKVDDGYRHQNNLFEIMKLLISKGADTAVRVIKQKWCRDKEKETSPLQNSNVFHIAFQFFPSVSFVKELQNYFPKDLIYEHDLNGQPVHYFFQNYKLNQVILERHRKETSEIFFDYLISLGLDFTEKNSVGNTPTLMIAQNYNEQYVPLLEKLVSLGGKINDVNNSNMVPLHKFISQSDTKSVKSLVQKFKLDPNYQDKNGRTALHYATNFSNSNANASFQMEQILIKSGAKCNIRDIYNRTPLFYAFTKFDNPRGTNEIDPFESVSSLLAYDECEVNALDKYGRSPLHYAALRGSAISGRYMIKMGAKIDEPDNFNNTPLAYAFFAHSNFSTMLIDNKANVNKPISIISDTDFKAGKYQIYQEQVRNDREVDRLMKIEDQEINTKLLKLKQEERNKQLEKIQQEMQQTNNKDDQISEESDNNEQTNNKVREEQPIIFRRRRKDKIIQRKKIIEQLVQEKIKADLDIPQHLHNQLETGQYSYFSRAIKFGWQGVAYLLISDGYEFVKAIQDAINANQFQLVLTLLMKVKNIKDVQRLDEKGQNLFHLFAKYSSNVNTDLKQEIIEEFEAKQISPYLQDNQLKTPFHYAAENQDLYLINYFLIKRKCDPNIMDSTQNNPFTILLQKSYSQNFSYFIDNGLKIDVQFQVLAISKFMKPFMFLVNYSKIINVDKLETYIKYGVDINEQNEEGETIVTMAIQNNNMNLLKFILDQPTFKKESHAIDQNGKSPIHHVVLPLEFGSYENLNMLKLLTPIFDYNTQDNKGLTPLDYALIFDAQVMKDELLSLNAHHTRSLRQQRMPTSIISTALWPDQALDFEEDAHQYQGLMNMQLEPEIDNKQIVDKSASITKGDLIVYEDPEYGLFQCLMSKVDIVNNNFHKNVFYKMQILLDKNRNNYILFTKWGQIGEEGQFQMTPFENLEVTIKEYCKIFSAKTGGNNWKLIKRGEQEFEKKPGKYQLMQFSNNVSYKTFLKPFDLSDKSPYPKCQLHQSIQSVIEQFAQVKLYQQELQNYQFDTSFVPLEKLNKNVILKAKEYLLELKDIVKELAEYMQLADKDLKKLQSFYSEINEKSARYYELIPQTQMRQNVLPLLESDNKINQQLQLVEVLLNVELSVKILLGANFKADSLHPLTYCFNALNIKMLTLTKEDLEYKMIKTYMGKTQTVKISNIFAIERKGEAKKFEQFNNGPRMLLWHGSKISNFISLMALGLKIAPAWAVNTGALYGKGIYFADQFSKSYNYTTDSTIRQGYNNQRSQQYQNLHKYRYLLLCEVSCMNQVDLYNYHQQDISTYFKPEITLRVVGSQGPDSMSQIKLPNGCVVPIGNLVSQPFPDHLKEKLGHQNGFKTAQTEYIIYDESRVRIRYLVQIEQ</sequence>
<dbReference type="OrthoDB" id="2017365at2759"/>
<dbReference type="InParanoid" id="A0DYX0"/>
<keyword evidence="6" id="KW-0677">Repeat</keyword>
<evidence type="ECO:0000259" key="18">
    <source>
        <dbReference type="PROSITE" id="PS51059"/>
    </source>
</evidence>
<dbReference type="SUPFAM" id="SSF56399">
    <property type="entry name" value="ADP-ribosylation"/>
    <property type="match status" value="1"/>
</dbReference>
<organism evidence="21 22">
    <name type="scientific">Paramecium tetraurelia</name>
    <dbReference type="NCBI Taxonomy" id="5888"/>
    <lineage>
        <taxon>Eukaryota</taxon>
        <taxon>Sar</taxon>
        <taxon>Alveolata</taxon>
        <taxon>Ciliophora</taxon>
        <taxon>Intramacronucleata</taxon>
        <taxon>Oligohymenophorea</taxon>
        <taxon>Peniculida</taxon>
        <taxon>Parameciidae</taxon>
        <taxon>Paramecium</taxon>
    </lineage>
</organism>
<reference evidence="21 22" key="1">
    <citation type="journal article" date="2006" name="Nature">
        <title>Global trends of whole-genome duplications revealed by the ciliate Paramecium tetraurelia.</title>
        <authorList>
            <consortium name="Genoscope"/>
            <person name="Aury J.-M."/>
            <person name="Jaillon O."/>
            <person name="Duret L."/>
            <person name="Noel B."/>
            <person name="Jubin C."/>
            <person name="Porcel B.M."/>
            <person name="Segurens B."/>
            <person name="Daubin V."/>
            <person name="Anthouard V."/>
            <person name="Aiach N."/>
            <person name="Arnaiz O."/>
            <person name="Billaut A."/>
            <person name="Beisson J."/>
            <person name="Blanc I."/>
            <person name="Bouhouche K."/>
            <person name="Camara F."/>
            <person name="Duharcourt S."/>
            <person name="Guigo R."/>
            <person name="Gogendeau D."/>
            <person name="Katinka M."/>
            <person name="Keller A.-M."/>
            <person name="Kissmehl R."/>
            <person name="Klotz C."/>
            <person name="Koll F."/>
            <person name="Le Moue A."/>
            <person name="Lepere C."/>
            <person name="Malinsky S."/>
            <person name="Nowacki M."/>
            <person name="Nowak J.K."/>
            <person name="Plattner H."/>
            <person name="Poulain J."/>
            <person name="Ruiz F."/>
            <person name="Serrano V."/>
            <person name="Zagulski M."/>
            <person name="Dessen P."/>
            <person name="Betermier M."/>
            <person name="Weissenbach J."/>
            <person name="Scarpelli C."/>
            <person name="Schachter V."/>
            <person name="Sperling L."/>
            <person name="Meyer E."/>
            <person name="Cohen J."/>
            <person name="Wincker P."/>
        </authorList>
    </citation>
    <scope>NUCLEOTIDE SEQUENCE [LARGE SCALE GENOMIC DNA]</scope>
    <source>
        <strain evidence="21 22">Stock d4-2</strain>
    </source>
</reference>
<keyword evidence="22" id="KW-1185">Reference proteome</keyword>
<dbReference type="InterPro" id="IPR036930">
    <property type="entry name" value="WGR_dom_sf"/>
</dbReference>
<keyword evidence="10 16" id="KW-0520">NAD</keyword>
<dbReference type="InterPro" id="IPR036616">
    <property type="entry name" value="Poly(ADP-ribose)pol_reg_dom_sf"/>
</dbReference>
<evidence type="ECO:0000259" key="20">
    <source>
        <dbReference type="PROSITE" id="PS51977"/>
    </source>
</evidence>
<evidence type="ECO:0000313" key="22">
    <source>
        <dbReference type="Proteomes" id="UP000000600"/>
    </source>
</evidence>
<dbReference type="FunFam" id="1.25.40.20:FF:000833">
    <property type="entry name" value="Poly [ADP-ribose] polymerase"/>
    <property type="match status" value="1"/>
</dbReference>
<gene>
    <name evidence="21" type="ORF">GSPATT00003205001</name>
</gene>
<evidence type="ECO:0000256" key="10">
    <source>
        <dbReference type="ARBA" id="ARBA00023027"/>
    </source>
</evidence>
<dbReference type="FunFam" id="1.25.40.20:FF:001076">
    <property type="entry name" value="Poly [ADP-ribose] polymerase"/>
    <property type="match status" value="1"/>
</dbReference>
<evidence type="ECO:0000256" key="3">
    <source>
        <dbReference type="ARBA" id="ARBA00022679"/>
    </source>
</evidence>
<dbReference type="GeneID" id="5041419"/>
<keyword evidence="3 16" id="KW-0808">Transferase</keyword>
<keyword evidence="15" id="KW-0040">ANK repeat</keyword>
<dbReference type="Proteomes" id="UP000000600">
    <property type="component" value="Unassembled WGS sequence"/>
</dbReference>
<dbReference type="SUPFAM" id="SSF48403">
    <property type="entry name" value="Ankyrin repeat"/>
    <property type="match status" value="4"/>
</dbReference>
<evidence type="ECO:0000256" key="2">
    <source>
        <dbReference type="ARBA" id="ARBA00022676"/>
    </source>
</evidence>
<keyword evidence="8" id="KW-0863">Zinc-finger</keyword>
<dbReference type="HOGENOM" id="CLU_227826_0_0_1"/>
<dbReference type="InterPro" id="IPR008893">
    <property type="entry name" value="WGR_domain"/>
</dbReference>
<dbReference type="CDD" id="cd07997">
    <property type="entry name" value="WGR_PARP"/>
    <property type="match status" value="1"/>
</dbReference>
<dbReference type="InterPro" id="IPR036770">
    <property type="entry name" value="Ankyrin_rpt-contain_sf"/>
</dbReference>
<feature type="repeat" description="ANK" evidence="15">
    <location>
        <begin position="572"/>
        <end position="604"/>
    </location>
</feature>
<evidence type="ECO:0000256" key="1">
    <source>
        <dbReference type="ARBA" id="ARBA00004123"/>
    </source>
</evidence>
<dbReference type="SUPFAM" id="SSF142921">
    <property type="entry name" value="WGR domain-like"/>
    <property type="match status" value="1"/>
</dbReference>
<dbReference type="Gene3D" id="3.90.228.10">
    <property type="match status" value="1"/>
</dbReference>
<evidence type="ECO:0000256" key="16">
    <source>
        <dbReference type="RuleBase" id="RU362114"/>
    </source>
</evidence>
<dbReference type="InterPro" id="IPR012317">
    <property type="entry name" value="Poly(ADP-ribose)pol_cat_dom"/>
</dbReference>
<keyword evidence="11" id="KW-0238">DNA-binding</keyword>
<feature type="region of interest" description="Disordered" evidence="17">
    <location>
        <begin position="121"/>
        <end position="195"/>
    </location>
</feature>
<dbReference type="GO" id="GO:0003950">
    <property type="term" value="F:NAD+ poly-ADP-ribosyltransferase activity"/>
    <property type="evidence" value="ECO:0000318"/>
    <property type="project" value="GO_Central"/>
</dbReference>
<evidence type="ECO:0000256" key="6">
    <source>
        <dbReference type="ARBA" id="ARBA00022737"/>
    </source>
</evidence>
<keyword evidence="4" id="KW-0548">Nucleotidyltransferase</keyword>
<dbReference type="PROSITE" id="PS50088">
    <property type="entry name" value="ANK_REPEAT"/>
    <property type="match status" value="6"/>
</dbReference>
<dbReference type="PROSITE" id="PS50297">
    <property type="entry name" value="ANK_REP_REGION"/>
    <property type="match status" value="5"/>
</dbReference>
<accession>A0DYX0</accession>
<dbReference type="PROSITE" id="PS51059">
    <property type="entry name" value="PARP_CATALYTIC"/>
    <property type="match status" value="1"/>
</dbReference>
<dbReference type="InterPro" id="IPR002110">
    <property type="entry name" value="Ankyrin_rpt"/>
</dbReference>
<feature type="repeat" description="ANK" evidence="15">
    <location>
        <begin position="605"/>
        <end position="637"/>
    </location>
</feature>
<dbReference type="Pfam" id="PF05406">
    <property type="entry name" value="WGR"/>
    <property type="match status" value="1"/>
</dbReference>
<evidence type="ECO:0000256" key="13">
    <source>
        <dbReference type="ARBA" id="ARBA00024347"/>
    </source>
</evidence>
<evidence type="ECO:0000259" key="19">
    <source>
        <dbReference type="PROSITE" id="PS51060"/>
    </source>
</evidence>
<evidence type="ECO:0000256" key="12">
    <source>
        <dbReference type="ARBA" id="ARBA00023242"/>
    </source>
</evidence>
<dbReference type="Gene3D" id="1.25.40.20">
    <property type="entry name" value="Ankyrin repeat-containing domain"/>
    <property type="match status" value="7"/>
</dbReference>
<dbReference type="EC" id="2.4.2.-" evidence="16"/>
<feature type="repeat" description="ANK" evidence="15">
    <location>
        <begin position="539"/>
        <end position="571"/>
    </location>
</feature>
<feature type="repeat" description="ANK" evidence="15">
    <location>
        <begin position="1284"/>
        <end position="1316"/>
    </location>
</feature>
<evidence type="ECO:0000256" key="8">
    <source>
        <dbReference type="ARBA" id="ARBA00022771"/>
    </source>
</evidence>
<comment type="subcellular location">
    <subcellularLocation>
        <location evidence="1">Nucleus</location>
    </subcellularLocation>
</comment>
<dbReference type="Gene3D" id="1.20.142.10">
    <property type="entry name" value="Poly(ADP-ribose) polymerase, regulatory domain"/>
    <property type="match status" value="1"/>
</dbReference>
<protein>
    <recommendedName>
        <fullName evidence="16">Poly [ADP-ribose] polymerase</fullName>
        <shortName evidence="16">PARP</shortName>
        <ecNumber evidence="16">2.4.2.-</ecNumber>
    </recommendedName>
</protein>
<feature type="region of interest" description="Disordered" evidence="17">
    <location>
        <begin position="1404"/>
        <end position="1435"/>
    </location>
</feature>
<evidence type="ECO:0000256" key="9">
    <source>
        <dbReference type="ARBA" id="ARBA00022833"/>
    </source>
</evidence>
<dbReference type="InterPro" id="IPR050800">
    <property type="entry name" value="ARTD/PARP"/>
</dbReference>
<dbReference type="PANTHER" id="PTHR10459:SF60">
    <property type="entry name" value="POLY [ADP-RIBOSE] POLYMERASE 2"/>
    <property type="match status" value="1"/>
</dbReference>
<dbReference type="GO" id="GO:0006302">
    <property type="term" value="P:double-strand break repair"/>
    <property type="evidence" value="ECO:0000318"/>
    <property type="project" value="GO_Central"/>
</dbReference>
<feature type="domain" description="WGR" evidence="20">
    <location>
        <begin position="1851"/>
        <end position="1956"/>
    </location>
</feature>
<keyword evidence="5" id="KW-0479">Metal-binding</keyword>
<dbReference type="RefSeq" id="XP_001455634.1">
    <property type="nucleotide sequence ID" value="XM_001455597.1"/>
</dbReference>
<keyword evidence="12" id="KW-0539">Nucleus</keyword>
<dbReference type="STRING" id="5888.A0DYX0"/>
<dbReference type="GO" id="GO:0016779">
    <property type="term" value="F:nucleotidyltransferase activity"/>
    <property type="evidence" value="ECO:0007669"/>
    <property type="project" value="UniProtKB-KW"/>
</dbReference>
<evidence type="ECO:0000256" key="5">
    <source>
        <dbReference type="ARBA" id="ARBA00022723"/>
    </source>
</evidence>
<dbReference type="Pfam" id="PF00644">
    <property type="entry name" value="PARP"/>
    <property type="match status" value="1"/>
</dbReference>
<dbReference type="Pfam" id="PF13637">
    <property type="entry name" value="Ank_4"/>
    <property type="match status" value="1"/>
</dbReference>
<evidence type="ECO:0000256" key="7">
    <source>
        <dbReference type="ARBA" id="ARBA00022765"/>
    </source>
</evidence>
<dbReference type="FunFam" id="1.20.142.10:FF:000002">
    <property type="entry name" value="Poly [ADP-ribose] polymerase"/>
    <property type="match status" value="1"/>
</dbReference>
<dbReference type="FunFam" id="3.90.228.10:FF:000019">
    <property type="entry name" value="Poly [ADP-ribose] polymerase"/>
    <property type="match status" value="1"/>
</dbReference>
<evidence type="ECO:0000256" key="14">
    <source>
        <dbReference type="ARBA" id="ARBA00033987"/>
    </source>
</evidence>
<dbReference type="PROSITE" id="PS51060">
    <property type="entry name" value="PARP_ALPHA_HD"/>
    <property type="match status" value="1"/>
</dbReference>
<dbReference type="KEGG" id="ptm:GSPATT00003205001"/>
<dbReference type="eggNOG" id="KOG0504">
    <property type="taxonomic scope" value="Eukaryota"/>
</dbReference>
<proteinExistence type="inferred from homology"/>
<dbReference type="Pfam" id="PF02877">
    <property type="entry name" value="PARP_reg"/>
    <property type="match status" value="1"/>
</dbReference>
<evidence type="ECO:0000313" key="21">
    <source>
        <dbReference type="EMBL" id="CAK88237.1"/>
    </source>
</evidence>
<dbReference type="OMA" id="FLHIMIE"/>
<evidence type="ECO:0000256" key="17">
    <source>
        <dbReference type="SAM" id="MobiDB-lite"/>
    </source>
</evidence>
<dbReference type="PANTHER" id="PTHR10459">
    <property type="entry name" value="DNA LIGASE"/>
    <property type="match status" value="1"/>
</dbReference>
<dbReference type="PRINTS" id="PR01415">
    <property type="entry name" value="ANKYRIN"/>
</dbReference>
<dbReference type="GO" id="GO:0008270">
    <property type="term" value="F:zinc ion binding"/>
    <property type="evidence" value="ECO:0007669"/>
    <property type="project" value="UniProtKB-KW"/>
</dbReference>
<dbReference type="EMBL" id="CT868649">
    <property type="protein sequence ID" value="CAK88237.1"/>
    <property type="molecule type" value="Genomic_DNA"/>
</dbReference>
<dbReference type="GO" id="GO:0005730">
    <property type="term" value="C:nucleolus"/>
    <property type="evidence" value="ECO:0000318"/>
    <property type="project" value="GO_Central"/>
</dbReference>
<dbReference type="InterPro" id="IPR004102">
    <property type="entry name" value="Poly(ADP-ribose)pol_reg_dom"/>
</dbReference>
<feature type="repeat" description="ANK" evidence="15">
    <location>
        <begin position="744"/>
        <end position="780"/>
    </location>
</feature>
<comment type="catalytic activity">
    <reaction evidence="14">
        <text>NAD(+) + (ADP-D-ribosyl)n-acceptor = nicotinamide + (ADP-D-ribosyl)n+1-acceptor + H(+).</text>
        <dbReference type="EC" id="2.4.2.30"/>
    </reaction>
</comment>
<dbReference type="Pfam" id="PF12796">
    <property type="entry name" value="Ank_2"/>
    <property type="match status" value="5"/>
</dbReference>
<feature type="domain" description="PARP alpha-helical" evidence="19">
    <location>
        <begin position="1984"/>
        <end position="2117"/>
    </location>
</feature>
<evidence type="ECO:0000256" key="4">
    <source>
        <dbReference type="ARBA" id="ARBA00022695"/>
    </source>
</evidence>
<comment type="similarity">
    <text evidence="13">Belongs to the ARTD/PARP family.</text>
</comment>
<dbReference type="SMART" id="SM00248">
    <property type="entry name" value="ANK"/>
    <property type="match status" value="22"/>
</dbReference>
<feature type="domain" description="PARP catalytic" evidence="18">
    <location>
        <begin position="2127"/>
        <end position="2367"/>
    </location>
</feature>
<dbReference type="PROSITE" id="PS51977">
    <property type="entry name" value="WGR"/>
    <property type="match status" value="1"/>
</dbReference>
<dbReference type="eggNOG" id="KOG1037">
    <property type="taxonomic scope" value="Eukaryota"/>
</dbReference>
<name>A0DYX0_PARTE</name>
<feature type="repeat" description="ANK" evidence="15">
    <location>
        <begin position="1201"/>
        <end position="1239"/>
    </location>
</feature>
<keyword evidence="7" id="KW-0013">ADP-ribosylation</keyword>
<keyword evidence="2 16" id="KW-0328">Glycosyltransferase</keyword>
<dbReference type="SMART" id="SM00773">
    <property type="entry name" value="WGR"/>
    <property type="match status" value="1"/>
</dbReference>